<dbReference type="AlphaFoldDB" id="T1C4Z4"/>
<name>T1C4Z4_9ZZZZ</name>
<feature type="non-terminal residue" evidence="1">
    <location>
        <position position="1"/>
    </location>
</feature>
<keyword evidence="1" id="KW-0540">Nuclease</keyword>
<dbReference type="EMBL" id="AUZX01007227">
    <property type="protein sequence ID" value="EQD60384.1"/>
    <property type="molecule type" value="Genomic_DNA"/>
</dbReference>
<gene>
    <name evidence="1" type="ORF">B1A_10149</name>
</gene>
<sequence length="229" mass="26168">ELSKELDVLLSLHAPYYMDILEGGEMAESSINHLKWTMIIGKAMNVKRIISHTGFYRGTKKNSLKVATGIYSDFVKKFGPDKNFPFLGIETSGKPEIFGTVDEILSLAKAVPEIEPILNLPHSHALNGGSLIEGKDFREILNKFQPYAKGDMYLEYAGVEYDDTGERKLTAIKHGDLKFETFSEILMDYETDLTLISCSPLLEHDAQYMNLIFMRNYYRHMQRKQTQKN</sequence>
<keyword evidence="1" id="KW-0378">Hydrolase</keyword>
<proteinExistence type="predicted"/>
<evidence type="ECO:0000313" key="1">
    <source>
        <dbReference type="EMBL" id="EQD60384.1"/>
    </source>
</evidence>
<reference evidence="1" key="2">
    <citation type="journal article" date="2014" name="ISME J.">
        <title>Microbial stratification in low pH oxic and suboxic macroscopic growths along an acid mine drainage.</title>
        <authorList>
            <person name="Mendez-Garcia C."/>
            <person name="Mesa V."/>
            <person name="Sprenger R.R."/>
            <person name="Richter M."/>
            <person name="Diez M.S."/>
            <person name="Solano J."/>
            <person name="Bargiela R."/>
            <person name="Golyshina O.V."/>
            <person name="Manteca A."/>
            <person name="Ramos J.L."/>
            <person name="Gallego J.R."/>
            <person name="Llorente I."/>
            <person name="Martins Dos Santos V.A."/>
            <person name="Jensen O.N."/>
            <person name="Pelaez A.I."/>
            <person name="Sanchez J."/>
            <person name="Ferrer M."/>
        </authorList>
    </citation>
    <scope>NUCLEOTIDE SEQUENCE</scope>
</reference>
<accession>T1C4Z4</accession>
<feature type="non-terminal residue" evidence="1">
    <location>
        <position position="229"/>
    </location>
</feature>
<dbReference type="InterPro" id="IPR036237">
    <property type="entry name" value="Xyl_isomerase-like_sf"/>
</dbReference>
<dbReference type="GO" id="GO:0004519">
    <property type="term" value="F:endonuclease activity"/>
    <property type="evidence" value="ECO:0007669"/>
    <property type="project" value="UniProtKB-KW"/>
</dbReference>
<comment type="caution">
    <text evidence="1">The sequence shown here is derived from an EMBL/GenBank/DDBJ whole genome shotgun (WGS) entry which is preliminary data.</text>
</comment>
<organism evidence="1">
    <name type="scientific">mine drainage metagenome</name>
    <dbReference type="NCBI Taxonomy" id="410659"/>
    <lineage>
        <taxon>unclassified sequences</taxon>
        <taxon>metagenomes</taxon>
        <taxon>ecological metagenomes</taxon>
    </lineage>
</organism>
<reference evidence="1" key="1">
    <citation type="submission" date="2013-08" db="EMBL/GenBank/DDBJ databases">
        <authorList>
            <person name="Mendez C."/>
            <person name="Richter M."/>
            <person name="Ferrer M."/>
            <person name="Sanchez J."/>
        </authorList>
    </citation>
    <scope>NUCLEOTIDE SEQUENCE</scope>
</reference>
<protein>
    <submittedName>
        <fullName evidence="1">Endonuclease IV</fullName>
    </submittedName>
</protein>
<keyword evidence="1" id="KW-0255">Endonuclease</keyword>
<dbReference type="Gene3D" id="3.20.20.150">
    <property type="entry name" value="Divalent-metal-dependent TIM barrel enzymes"/>
    <property type="match status" value="1"/>
</dbReference>
<dbReference type="SUPFAM" id="SSF51658">
    <property type="entry name" value="Xylose isomerase-like"/>
    <property type="match status" value="1"/>
</dbReference>